<dbReference type="AlphaFoldDB" id="A0A516G6I1"/>
<dbReference type="InterPro" id="IPR016181">
    <property type="entry name" value="Acyl_CoA_acyltransferase"/>
</dbReference>
<keyword evidence="2" id="KW-0808">Transferase</keyword>
<organism evidence="2 3">
    <name type="scientific">Ornithinimicrobium ciconiae</name>
    <dbReference type="NCBI Taxonomy" id="2594265"/>
    <lineage>
        <taxon>Bacteria</taxon>
        <taxon>Bacillati</taxon>
        <taxon>Actinomycetota</taxon>
        <taxon>Actinomycetes</taxon>
        <taxon>Micrococcales</taxon>
        <taxon>Ornithinimicrobiaceae</taxon>
        <taxon>Ornithinimicrobium</taxon>
    </lineage>
</organism>
<name>A0A516G6I1_9MICO</name>
<sequence>MLGMTYSDETGCWTADGATLRAVRRPDGAWWIRLPEEQPGAWPALVDAATRDGCGTLLISRPADQGEDHERALRRAGFTPARTETTWRLPLAAIPTTPARAEHRIVSVAELDPEIVADLDNAIRADIPGTQDWVGTGAQLTDSLDDPDFDRALYLVAQHPRTGRLDGLVRVWNRHPEPRLGCIGVTSSWRRTSLALALLQAVGRTLQARGTTHITAETDDTNRASHLMALNHGGTAVATAIEWERPNVSHPAGPDR</sequence>
<protein>
    <submittedName>
        <fullName evidence="2">GNAT family N-acetyltransferase</fullName>
    </submittedName>
</protein>
<dbReference type="Gene3D" id="3.40.630.30">
    <property type="match status" value="1"/>
</dbReference>
<gene>
    <name evidence="2" type="ORF">FNH13_01005</name>
</gene>
<dbReference type="GO" id="GO:0016747">
    <property type="term" value="F:acyltransferase activity, transferring groups other than amino-acyl groups"/>
    <property type="evidence" value="ECO:0007669"/>
    <property type="project" value="InterPro"/>
</dbReference>
<evidence type="ECO:0000313" key="3">
    <source>
        <dbReference type="Proteomes" id="UP000315395"/>
    </source>
</evidence>
<accession>A0A516G6I1</accession>
<dbReference type="KEGG" id="orz:FNH13_01005"/>
<dbReference type="SUPFAM" id="SSF55729">
    <property type="entry name" value="Acyl-CoA N-acyltransferases (Nat)"/>
    <property type="match status" value="1"/>
</dbReference>
<dbReference type="Proteomes" id="UP000315395">
    <property type="component" value="Chromosome"/>
</dbReference>
<evidence type="ECO:0000259" key="1">
    <source>
        <dbReference type="PROSITE" id="PS51186"/>
    </source>
</evidence>
<keyword evidence="3" id="KW-1185">Reference proteome</keyword>
<reference evidence="2 3" key="1">
    <citation type="submission" date="2019-07" db="EMBL/GenBank/DDBJ databases">
        <title>complete genome sequencing of Ornithinimicrobium sp. H23M54.</title>
        <authorList>
            <person name="Bae J.-W."/>
            <person name="Lee S.-Y."/>
        </authorList>
    </citation>
    <scope>NUCLEOTIDE SEQUENCE [LARGE SCALE GENOMIC DNA]</scope>
    <source>
        <strain evidence="2 3">H23M54</strain>
    </source>
</reference>
<dbReference type="RefSeq" id="WP_143781731.1">
    <property type="nucleotide sequence ID" value="NZ_CP041616.1"/>
</dbReference>
<feature type="domain" description="N-acetyltransferase" evidence="1">
    <location>
        <begin position="106"/>
        <end position="256"/>
    </location>
</feature>
<dbReference type="OrthoDB" id="9799092at2"/>
<dbReference type="InterPro" id="IPR000182">
    <property type="entry name" value="GNAT_dom"/>
</dbReference>
<evidence type="ECO:0000313" key="2">
    <source>
        <dbReference type="EMBL" id="QDO87072.1"/>
    </source>
</evidence>
<dbReference type="PROSITE" id="PS51186">
    <property type="entry name" value="GNAT"/>
    <property type="match status" value="1"/>
</dbReference>
<dbReference type="EMBL" id="CP041616">
    <property type="protein sequence ID" value="QDO87072.1"/>
    <property type="molecule type" value="Genomic_DNA"/>
</dbReference>
<proteinExistence type="predicted"/>